<name>A0A813KHW0_POLGL</name>
<dbReference type="EMBL" id="CAJNNW010031448">
    <property type="protein sequence ID" value="CAE8707590.1"/>
    <property type="molecule type" value="Genomic_DNA"/>
</dbReference>
<protein>
    <submittedName>
        <fullName evidence="1">Uncharacterized protein</fullName>
    </submittedName>
</protein>
<comment type="caution">
    <text evidence="1">The sequence shown here is derived from an EMBL/GenBank/DDBJ whole genome shotgun (WGS) entry which is preliminary data.</text>
</comment>
<evidence type="ECO:0000313" key="1">
    <source>
        <dbReference type="EMBL" id="CAE8707590.1"/>
    </source>
</evidence>
<reference evidence="1" key="1">
    <citation type="submission" date="2021-02" db="EMBL/GenBank/DDBJ databases">
        <authorList>
            <person name="Dougan E. K."/>
            <person name="Rhodes N."/>
            <person name="Thang M."/>
            <person name="Chan C."/>
        </authorList>
    </citation>
    <scope>NUCLEOTIDE SEQUENCE</scope>
</reference>
<dbReference type="AlphaFoldDB" id="A0A813KHW0"/>
<accession>A0A813KHW0</accession>
<proteinExistence type="predicted"/>
<dbReference type="Proteomes" id="UP000626109">
    <property type="component" value="Unassembled WGS sequence"/>
</dbReference>
<sequence length="130" mass="14227">MPNDCVAWQVQKHLIKECAPFVTQFTRCSSKADKDVVNLMEPRFADGKLLPLEACGAEHTEMVRCAAKALQEPGYDKCLKTFEAVSGASTASPAQVAKAWTCALRYYNQSLEQMVRASAAMGECRLPPGL</sequence>
<gene>
    <name evidence="1" type="ORF">PGLA2088_LOCUS34603</name>
</gene>
<organism evidence="1 2">
    <name type="scientific">Polarella glacialis</name>
    <name type="common">Dinoflagellate</name>
    <dbReference type="NCBI Taxonomy" id="89957"/>
    <lineage>
        <taxon>Eukaryota</taxon>
        <taxon>Sar</taxon>
        <taxon>Alveolata</taxon>
        <taxon>Dinophyceae</taxon>
        <taxon>Suessiales</taxon>
        <taxon>Suessiaceae</taxon>
        <taxon>Polarella</taxon>
    </lineage>
</organism>
<evidence type="ECO:0000313" key="2">
    <source>
        <dbReference type="Proteomes" id="UP000626109"/>
    </source>
</evidence>